<keyword evidence="9" id="KW-1133">Transmembrane helix</keyword>
<evidence type="ECO:0000259" key="10">
    <source>
        <dbReference type="PROSITE" id="PS50011"/>
    </source>
</evidence>
<keyword evidence="9" id="KW-0812">Transmembrane</keyword>
<evidence type="ECO:0000256" key="5">
    <source>
        <dbReference type="ARBA" id="ARBA00037982"/>
    </source>
</evidence>
<feature type="domain" description="Protein kinase" evidence="10">
    <location>
        <begin position="137"/>
        <end position="430"/>
    </location>
</feature>
<organism evidence="11 12">
    <name type="scientific">Chlamydomonas reinhardtii</name>
    <name type="common">Chlamydomonas smithii</name>
    <dbReference type="NCBI Taxonomy" id="3055"/>
    <lineage>
        <taxon>Eukaryota</taxon>
        <taxon>Viridiplantae</taxon>
        <taxon>Chlorophyta</taxon>
        <taxon>core chlorophytes</taxon>
        <taxon>Chlorophyceae</taxon>
        <taxon>CS clade</taxon>
        <taxon>Chlamydomonadales</taxon>
        <taxon>Chlamydomonadaceae</taxon>
        <taxon>Chlamydomonas</taxon>
    </lineage>
</organism>
<keyword evidence="9" id="KW-0472">Membrane</keyword>
<dbReference type="InterPro" id="IPR050339">
    <property type="entry name" value="CC_SR_Kinase"/>
</dbReference>
<dbReference type="GO" id="GO:0005524">
    <property type="term" value="F:ATP binding"/>
    <property type="evidence" value="ECO:0007669"/>
    <property type="project" value="UniProtKB-UniRule"/>
</dbReference>
<feature type="region of interest" description="Disordered" evidence="8">
    <location>
        <begin position="100"/>
        <end position="122"/>
    </location>
</feature>
<feature type="transmembrane region" description="Helical" evidence="9">
    <location>
        <begin position="12"/>
        <end position="33"/>
    </location>
</feature>
<name>A0A2K3DN02_CHLRE</name>
<keyword evidence="7" id="KW-0723">Serine/threonine-protein kinase</keyword>
<evidence type="ECO:0000256" key="1">
    <source>
        <dbReference type="ARBA" id="ARBA00022679"/>
    </source>
</evidence>
<keyword evidence="2 6" id="KW-0547">Nucleotide-binding</keyword>
<dbReference type="Pfam" id="PF00069">
    <property type="entry name" value="Pkinase"/>
    <property type="match status" value="1"/>
</dbReference>
<keyword evidence="3" id="KW-0418">Kinase</keyword>
<dbReference type="EMBL" id="CM008967">
    <property type="protein sequence ID" value="PNW81919.1"/>
    <property type="molecule type" value="Genomic_DNA"/>
</dbReference>
<feature type="compositionally biased region" description="Low complexity" evidence="8">
    <location>
        <begin position="102"/>
        <end position="121"/>
    </location>
</feature>
<dbReference type="InterPro" id="IPR000719">
    <property type="entry name" value="Prot_kinase_dom"/>
</dbReference>
<dbReference type="InterPro" id="IPR008271">
    <property type="entry name" value="Ser/Thr_kinase_AS"/>
</dbReference>
<keyword evidence="4 6" id="KW-0067">ATP-binding</keyword>
<evidence type="ECO:0000256" key="3">
    <source>
        <dbReference type="ARBA" id="ARBA00022777"/>
    </source>
</evidence>
<dbReference type="PROSITE" id="PS00107">
    <property type="entry name" value="PROTEIN_KINASE_ATP"/>
    <property type="match status" value="1"/>
</dbReference>
<keyword evidence="12" id="KW-1185">Reference proteome</keyword>
<sequence>MLSLPKSTKSSLGRLGVGLGVGLVLGVGVIGFLRHRRNQAAKLLHLQQERIVTSSVAAKSSPAPDACASDCASDEARPAPCAQPDDCVLAGSAAALDDCAESRSNSSDSSDSDGEAPSPSGRQSLATFLARLGLERCEPVQELGRGGFGRVQAVNITLPGGGVIKAVRKEIFRRTDGLSRTELLQQEVAGTRAAAGCASAVQLLGYTEPQTDDDPHELLLSYVPGMTLSAYLDLVHRADVVKRFVAKKGKKGKKGKTLIPRTSTILSTPLLKQLAISVLTAVNVMHNNNMCHGDIKSDNVYVNTGDADGVIHFVLGDFGSAEPTDSEGMLISGAVGGSRATAAPEQRVHLAGGTPACGLSRMIDMASVGLLLAEAAQFRPMPTRLWAYSLFEDDLDEWVPEGCRDLCAQLLAPSPSDRPSAKEALAHWWLNE</sequence>
<evidence type="ECO:0000256" key="9">
    <source>
        <dbReference type="SAM" id="Phobius"/>
    </source>
</evidence>
<comment type="similarity">
    <text evidence="5">Belongs to the protein kinase superfamily. Ser/Thr protein kinase family. GCN2 subfamily.</text>
</comment>
<keyword evidence="1" id="KW-0808">Transferase</keyword>
<dbReference type="KEGG" id="cre:CHLRE_06g266250v5"/>
<dbReference type="ExpressionAtlas" id="A0A2K3DN02">
    <property type="expression patterns" value="baseline and differential"/>
</dbReference>
<dbReference type="PANTHER" id="PTHR11042:SF186">
    <property type="entry name" value="KINASE, PUTATIVE-RELATED"/>
    <property type="match status" value="1"/>
</dbReference>
<evidence type="ECO:0000256" key="8">
    <source>
        <dbReference type="SAM" id="MobiDB-lite"/>
    </source>
</evidence>
<dbReference type="Gramene" id="PNW81919">
    <property type="protein sequence ID" value="PNW81919"/>
    <property type="gene ID" value="CHLRE_06g266250v5"/>
</dbReference>
<evidence type="ECO:0000256" key="2">
    <source>
        <dbReference type="ARBA" id="ARBA00022741"/>
    </source>
</evidence>
<dbReference type="RefSeq" id="XP_042923570.1">
    <property type="nucleotide sequence ID" value="XM_043062864.1"/>
</dbReference>
<dbReference type="OrthoDB" id="534005at2759"/>
<dbReference type="GO" id="GO:0004674">
    <property type="term" value="F:protein serine/threonine kinase activity"/>
    <property type="evidence" value="ECO:0007669"/>
    <property type="project" value="UniProtKB-KW"/>
</dbReference>
<dbReference type="SUPFAM" id="SSF56112">
    <property type="entry name" value="Protein kinase-like (PK-like)"/>
    <property type="match status" value="1"/>
</dbReference>
<dbReference type="STRING" id="3055.A0A2K3DN02"/>
<dbReference type="InterPro" id="IPR011009">
    <property type="entry name" value="Kinase-like_dom_sf"/>
</dbReference>
<evidence type="ECO:0000256" key="6">
    <source>
        <dbReference type="PROSITE-ProRule" id="PRU10141"/>
    </source>
</evidence>
<accession>A0A2K3DN02</accession>
<evidence type="ECO:0000256" key="7">
    <source>
        <dbReference type="RuleBase" id="RU000304"/>
    </source>
</evidence>
<dbReference type="GeneID" id="5721938"/>
<proteinExistence type="inferred from homology"/>
<dbReference type="PROSITE" id="PS50011">
    <property type="entry name" value="PROTEIN_KINASE_DOM"/>
    <property type="match status" value="1"/>
</dbReference>
<dbReference type="PANTHER" id="PTHR11042">
    <property type="entry name" value="EUKARYOTIC TRANSLATION INITIATION FACTOR 2-ALPHA KINASE EIF2-ALPHA KINASE -RELATED"/>
    <property type="match status" value="1"/>
</dbReference>
<evidence type="ECO:0000313" key="11">
    <source>
        <dbReference type="EMBL" id="PNW81919.1"/>
    </source>
</evidence>
<dbReference type="AlphaFoldDB" id="A0A2K3DN02"/>
<dbReference type="PROSITE" id="PS00108">
    <property type="entry name" value="PROTEIN_KINASE_ST"/>
    <property type="match status" value="1"/>
</dbReference>
<gene>
    <name evidence="11" type="ORF">CHLRE_06g266250v5</name>
</gene>
<evidence type="ECO:0000313" key="12">
    <source>
        <dbReference type="Proteomes" id="UP000006906"/>
    </source>
</evidence>
<dbReference type="SMART" id="SM00220">
    <property type="entry name" value="S_TKc"/>
    <property type="match status" value="1"/>
</dbReference>
<dbReference type="PaxDb" id="3055-EDP08244"/>
<protein>
    <recommendedName>
        <fullName evidence="10">Protein kinase domain-containing protein</fullName>
    </recommendedName>
</protein>
<dbReference type="InterPro" id="IPR017441">
    <property type="entry name" value="Protein_kinase_ATP_BS"/>
</dbReference>
<dbReference type="InParanoid" id="A0A2K3DN02"/>
<dbReference type="Proteomes" id="UP000006906">
    <property type="component" value="Chromosome 6"/>
</dbReference>
<feature type="binding site" evidence="6">
    <location>
        <position position="169"/>
    </location>
    <ligand>
        <name>ATP</name>
        <dbReference type="ChEBI" id="CHEBI:30616"/>
    </ligand>
</feature>
<dbReference type="Gene3D" id="1.10.510.10">
    <property type="entry name" value="Transferase(Phosphotransferase) domain 1"/>
    <property type="match status" value="1"/>
</dbReference>
<reference evidence="11 12" key="1">
    <citation type="journal article" date="2007" name="Science">
        <title>The Chlamydomonas genome reveals the evolution of key animal and plant functions.</title>
        <authorList>
            <person name="Merchant S.S."/>
            <person name="Prochnik S.E."/>
            <person name="Vallon O."/>
            <person name="Harris E.H."/>
            <person name="Karpowicz S.J."/>
            <person name="Witman G.B."/>
            <person name="Terry A."/>
            <person name="Salamov A."/>
            <person name="Fritz-Laylin L.K."/>
            <person name="Marechal-Drouard L."/>
            <person name="Marshall W.F."/>
            <person name="Qu L.H."/>
            <person name="Nelson D.R."/>
            <person name="Sanderfoot A.A."/>
            <person name="Spalding M.H."/>
            <person name="Kapitonov V.V."/>
            <person name="Ren Q."/>
            <person name="Ferris P."/>
            <person name="Lindquist E."/>
            <person name="Shapiro H."/>
            <person name="Lucas S.M."/>
            <person name="Grimwood J."/>
            <person name="Schmutz J."/>
            <person name="Cardol P."/>
            <person name="Cerutti H."/>
            <person name="Chanfreau G."/>
            <person name="Chen C.L."/>
            <person name="Cognat V."/>
            <person name="Croft M.T."/>
            <person name="Dent R."/>
            <person name="Dutcher S."/>
            <person name="Fernandez E."/>
            <person name="Fukuzawa H."/>
            <person name="Gonzalez-Ballester D."/>
            <person name="Gonzalez-Halphen D."/>
            <person name="Hallmann A."/>
            <person name="Hanikenne M."/>
            <person name="Hippler M."/>
            <person name="Inwood W."/>
            <person name="Jabbari K."/>
            <person name="Kalanon M."/>
            <person name="Kuras R."/>
            <person name="Lefebvre P.A."/>
            <person name="Lemaire S.D."/>
            <person name="Lobanov A.V."/>
            <person name="Lohr M."/>
            <person name="Manuell A."/>
            <person name="Meier I."/>
            <person name="Mets L."/>
            <person name="Mittag M."/>
            <person name="Mittelmeier T."/>
            <person name="Moroney J.V."/>
            <person name="Moseley J."/>
            <person name="Napoli C."/>
            <person name="Nedelcu A.M."/>
            <person name="Niyogi K."/>
            <person name="Novoselov S.V."/>
            <person name="Paulsen I.T."/>
            <person name="Pazour G."/>
            <person name="Purton S."/>
            <person name="Ral J.P."/>
            <person name="Riano-Pachon D.M."/>
            <person name="Riekhof W."/>
            <person name="Rymarquis L."/>
            <person name="Schroda M."/>
            <person name="Stern D."/>
            <person name="Umen J."/>
            <person name="Willows R."/>
            <person name="Wilson N."/>
            <person name="Zimmer S.L."/>
            <person name="Allmer J."/>
            <person name="Balk J."/>
            <person name="Bisova K."/>
            <person name="Chen C.J."/>
            <person name="Elias M."/>
            <person name="Gendler K."/>
            <person name="Hauser C."/>
            <person name="Lamb M.R."/>
            <person name="Ledford H."/>
            <person name="Long J.C."/>
            <person name="Minagawa J."/>
            <person name="Page M.D."/>
            <person name="Pan J."/>
            <person name="Pootakham W."/>
            <person name="Roje S."/>
            <person name="Rose A."/>
            <person name="Stahlberg E."/>
            <person name="Terauchi A.M."/>
            <person name="Yang P."/>
            <person name="Ball S."/>
            <person name="Bowler C."/>
            <person name="Dieckmann C.L."/>
            <person name="Gladyshev V.N."/>
            <person name="Green P."/>
            <person name="Jorgensen R."/>
            <person name="Mayfield S."/>
            <person name="Mueller-Roeber B."/>
            <person name="Rajamani S."/>
            <person name="Sayre R.T."/>
            <person name="Brokstein P."/>
            <person name="Dubchak I."/>
            <person name="Goodstein D."/>
            <person name="Hornick L."/>
            <person name="Huang Y.W."/>
            <person name="Jhaveri J."/>
            <person name="Luo Y."/>
            <person name="Martinez D."/>
            <person name="Ngau W.C."/>
            <person name="Otillar B."/>
            <person name="Poliakov A."/>
            <person name="Porter A."/>
            <person name="Szajkowski L."/>
            <person name="Werner G."/>
            <person name="Zhou K."/>
            <person name="Grigoriev I.V."/>
            <person name="Rokhsar D.S."/>
            <person name="Grossman A.R."/>
        </authorList>
    </citation>
    <scope>NUCLEOTIDE SEQUENCE [LARGE SCALE GENOMIC DNA]</scope>
    <source>
        <strain evidence="12">CC-503</strain>
    </source>
</reference>
<evidence type="ECO:0000256" key="4">
    <source>
        <dbReference type="ARBA" id="ARBA00022840"/>
    </source>
</evidence>